<name>A0AAV9HVR0_9PEZI</name>
<dbReference type="AlphaFoldDB" id="A0AAV9HVR0"/>
<reference evidence="2" key="2">
    <citation type="submission" date="2023-06" db="EMBL/GenBank/DDBJ databases">
        <authorList>
            <consortium name="Lawrence Berkeley National Laboratory"/>
            <person name="Mondo S.J."/>
            <person name="Hensen N."/>
            <person name="Bonometti L."/>
            <person name="Westerberg I."/>
            <person name="Brannstrom I.O."/>
            <person name="Guillou S."/>
            <person name="Cros-Aarteil S."/>
            <person name="Calhoun S."/>
            <person name="Haridas S."/>
            <person name="Kuo A."/>
            <person name="Pangilinan J."/>
            <person name="Riley R."/>
            <person name="Labutti K."/>
            <person name="Andreopoulos B."/>
            <person name="Lipzen A."/>
            <person name="Chen C."/>
            <person name="Yanf M."/>
            <person name="Daum C."/>
            <person name="Ng V."/>
            <person name="Clum A."/>
            <person name="Steindorff A."/>
            <person name="Ohm R."/>
            <person name="Martin F."/>
            <person name="Silar P."/>
            <person name="Natvig D."/>
            <person name="Lalanne C."/>
            <person name="Gautier V."/>
            <person name="Ament-Velasquez S.L."/>
            <person name="Kruys A."/>
            <person name="Hutchinson M.I."/>
            <person name="Powell A.J."/>
            <person name="Barry K."/>
            <person name="Miller A.N."/>
            <person name="Grigoriev I.V."/>
            <person name="Debuchy R."/>
            <person name="Gladieux P."/>
            <person name="Thoren M.H."/>
            <person name="Johannesson H."/>
        </authorList>
    </citation>
    <scope>NUCLEOTIDE SEQUENCE</scope>
    <source>
        <strain evidence="2">PSN324</strain>
    </source>
</reference>
<evidence type="ECO:0000313" key="3">
    <source>
        <dbReference type="Proteomes" id="UP001321749"/>
    </source>
</evidence>
<gene>
    <name evidence="2" type="ORF">QBC42DRAFT_262854</name>
</gene>
<feature type="compositionally biased region" description="Low complexity" evidence="1">
    <location>
        <begin position="774"/>
        <end position="789"/>
    </location>
</feature>
<dbReference type="Proteomes" id="UP001321749">
    <property type="component" value="Unassembled WGS sequence"/>
</dbReference>
<feature type="compositionally biased region" description="Polar residues" evidence="1">
    <location>
        <begin position="754"/>
        <end position="769"/>
    </location>
</feature>
<dbReference type="GO" id="GO:0005634">
    <property type="term" value="C:nucleus"/>
    <property type="evidence" value="ECO:0007669"/>
    <property type="project" value="TreeGrafter"/>
</dbReference>
<dbReference type="PANTHER" id="PTHR39597:SF1">
    <property type="entry name" value="UBA DOMAIN-CONTAINING PROTEIN RUP1"/>
    <property type="match status" value="1"/>
</dbReference>
<reference evidence="2" key="1">
    <citation type="journal article" date="2023" name="Mol. Phylogenet. Evol.">
        <title>Genome-scale phylogeny and comparative genomics of the fungal order Sordariales.</title>
        <authorList>
            <person name="Hensen N."/>
            <person name="Bonometti L."/>
            <person name="Westerberg I."/>
            <person name="Brannstrom I.O."/>
            <person name="Guillou S."/>
            <person name="Cros-Aarteil S."/>
            <person name="Calhoun S."/>
            <person name="Haridas S."/>
            <person name="Kuo A."/>
            <person name="Mondo S."/>
            <person name="Pangilinan J."/>
            <person name="Riley R."/>
            <person name="LaButti K."/>
            <person name="Andreopoulos B."/>
            <person name="Lipzen A."/>
            <person name="Chen C."/>
            <person name="Yan M."/>
            <person name="Daum C."/>
            <person name="Ng V."/>
            <person name="Clum A."/>
            <person name="Steindorff A."/>
            <person name="Ohm R.A."/>
            <person name="Martin F."/>
            <person name="Silar P."/>
            <person name="Natvig D.O."/>
            <person name="Lalanne C."/>
            <person name="Gautier V."/>
            <person name="Ament-Velasquez S.L."/>
            <person name="Kruys A."/>
            <person name="Hutchinson M.I."/>
            <person name="Powell A.J."/>
            <person name="Barry K."/>
            <person name="Miller A.N."/>
            <person name="Grigoriev I.V."/>
            <person name="Debuchy R."/>
            <person name="Gladieux P."/>
            <person name="Hiltunen Thoren M."/>
            <person name="Johannesson H."/>
        </authorList>
    </citation>
    <scope>NUCLEOTIDE SEQUENCE</scope>
    <source>
        <strain evidence="2">PSN324</strain>
    </source>
</reference>
<feature type="compositionally biased region" description="Polar residues" evidence="1">
    <location>
        <begin position="722"/>
        <end position="731"/>
    </location>
</feature>
<evidence type="ECO:0000313" key="2">
    <source>
        <dbReference type="EMBL" id="KAK4464801.1"/>
    </source>
</evidence>
<feature type="region of interest" description="Disordered" evidence="1">
    <location>
        <begin position="699"/>
        <end position="789"/>
    </location>
</feature>
<feature type="region of interest" description="Disordered" evidence="1">
    <location>
        <begin position="73"/>
        <end position="127"/>
    </location>
</feature>
<dbReference type="GO" id="GO:0005829">
    <property type="term" value="C:cytosol"/>
    <property type="evidence" value="ECO:0007669"/>
    <property type="project" value="TreeGrafter"/>
</dbReference>
<dbReference type="InterPro" id="IPR055335">
    <property type="entry name" value="Ucp6/RUP1"/>
</dbReference>
<dbReference type="EMBL" id="MU864945">
    <property type="protein sequence ID" value="KAK4464801.1"/>
    <property type="molecule type" value="Genomic_DNA"/>
</dbReference>
<comment type="caution">
    <text evidence="2">The sequence shown here is derived from an EMBL/GenBank/DDBJ whole genome shotgun (WGS) entry which is preliminary data.</text>
</comment>
<feature type="compositionally biased region" description="Low complexity" evidence="1">
    <location>
        <begin position="711"/>
        <end position="721"/>
    </location>
</feature>
<protein>
    <submittedName>
        <fullName evidence="2">Uncharacterized protein</fullName>
    </submittedName>
</protein>
<keyword evidence="3" id="KW-1185">Reference proteome</keyword>
<proteinExistence type="predicted"/>
<organism evidence="2 3">
    <name type="scientific">Cladorrhinum samala</name>
    <dbReference type="NCBI Taxonomy" id="585594"/>
    <lineage>
        <taxon>Eukaryota</taxon>
        <taxon>Fungi</taxon>
        <taxon>Dikarya</taxon>
        <taxon>Ascomycota</taxon>
        <taxon>Pezizomycotina</taxon>
        <taxon>Sordariomycetes</taxon>
        <taxon>Sordariomycetidae</taxon>
        <taxon>Sordariales</taxon>
        <taxon>Podosporaceae</taxon>
        <taxon>Cladorrhinum</taxon>
    </lineage>
</organism>
<sequence length="789" mass="87888">MSDNVIEGEIDKFIELIGESLTGDPFKDRSIIRNALRYNSNQAENIASVWFDLNNKDTFIERYQVSEWDPTAFGATREGDPTPIIYGVTGSESFAPSRPPSRSDNRSPLPPLLGEKAQGYTDADENDPDLARALANSRIDIGGNAYTSNVQFGPANRDDYDPSQWSMVTQTRIEEPQGEPDPSFRKRRPKQEVFLRTTAARSTGSGHRLGALMMIFHKIPGARNALLLTGNAPPEGYGNHKDWWEGTPILPAGGQPTEGGQSPVPNWEDEVCRLIAFLDDSDRSYGTIDTLAGETSASSAMLTSTDPEKEFFHQLANELENRSKPDVASVFISDVEVINYQQKLLQALDRFGILELSFAEDAYPSPSNLYNVWDLIFYTDVKQTVQTPSDGRIAWISYPADVITCRLQYGAEMGKEIDIPEVFYLDRYLKDRSEEIFTIQTDMLDALDNTTKLGVTNDRITTWENPKTKKTVDRRVMAEEAIALFEAQRNRIKNFAYWRDYEAAQAAGVQDLYYVPAVLTHIEPQHHKMQGEPELLPDEIEAIAHLETKIKKVKAHLEAMDQLMQKSVTPGKKALDEVAKKLFSYLTVPGDDERWNPTHKYTLCGVVNTENEVFIRADAGGDDSTSPEMQWKKITYNGGIVSQEFVTFKTVTETACGKKSSPLLVYATDEALNEDPLPLNEAQKNFVKRDNRLFQQELAKKRSAEPPSEGSQSKKLQKSSSMDSLATNKASAGSLDGDYEMTDADSGGYVTFDSPPNFQEMQQVATSTPLLIPQATNATTNTTQGSGAT</sequence>
<accession>A0AAV9HVR0</accession>
<dbReference type="GO" id="GO:0016579">
    <property type="term" value="P:protein deubiquitination"/>
    <property type="evidence" value="ECO:0007669"/>
    <property type="project" value="TreeGrafter"/>
</dbReference>
<evidence type="ECO:0000256" key="1">
    <source>
        <dbReference type="SAM" id="MobiDB-lite"/>
    </source>
</evidence>
<dbReference type="PANTHER" id="PTHR39597">
    <property type="entry name" value="UBA DOMAIN-CONTAINING PROTEIN RUP1"/>
    <property type="match status" value="1"/>
</dbReference>